<reference evidence="2 3" key="1">
    <citation type="submission" date="2020-04" db="EMBL/GenBank/DDBJ databases">
        <title>Perkinsus olseni comparative genomics.</title>
        <authorList>
            <person name="Bogema D.R."/>
        </authorList>
    </citation>
    <scope>NUCLEOTIDE SEQUENCE [LARGE SCALE GENOMIC DNA]</scope>
    <source>
        <strain evidence="2">ATCC PRA-179</strain>
    </source>
</reference>
<evidence type="ECO:0000313" key="2">
    <source>
        <dbReference type="EMBL" id="KAF4657619.1"/>
    </source>
</evidence>
<name>A0A7J6LEH4_PEROL</name>
<dbReference type="EMBL" id="JABAHT010000346">
    <property type="protein sequence ID" value="KAF4657619.1"/>
    <property type="molecule type" value="Genomic_DNA"/>
</dbReference>
<gene>
    <name evidence="2" type="ORF">FOZ61_006160</name>
</gene>
<proteinExistence type="predicted"/>
<feature type="chain" id="PRO_5029443043" evidence="1">
    <location>
        <begin position="21"/>
        <end position="93"/>
    </location>
</feature>
<keyword evidence="1" id="KW-0732">Signal</keyword>
<protein>
    <submittedName>
        <fullName evidence="2">Uncharacterized protein</fullName>
    </submittedName>
</protein>
<evidence type="ECO:0000313" key="3">
    <source>
        <dbReference type="Proteomes" id="UP000570595"/>
    </source>
</evidence>
<sequence length="93" mass="10274">MSSIHLCCVLQLHLLQRDSAKICCSSRDIVYVAVAMDEFYLPFQMPPAFALSNGFAFSGHETTVEKRTISQIDFSLEVGTKAVPTPTSAFLLM</sequence>
<evidence type="ECO:0000256" key="1">
    <source>
        <dbReference type="SAM" id="SignalP"/>
    </source>
</evidence>
<organism evidence="2 3">
    <name type="scientific">Perkinsus olseni</name>
    <name type="common">Perkinsus atlanticus</name>
    <dbReference type="NCBI Taxonomy" id="32597"/>
    <lineage>
        <taxon>Eukaryota</taxon>
        <taxon>Sar</taxon>
        <taxon>Alveolata</taxon>
        <taxon>Perkinsozoa</taxon>
        <taxon>Perkinsea</taxon>
        <taxon>Perkinsida</taxon>
        <taxon>Perkinsidae</taxon>
        <taxon>Perkinsus</taxon>
    </lineage>
</organism>
<feature type="signal peptide" evidence="1">
    <location>
        <begin position="1"/>
        <end position="20"/>
    </location>
</feature>
<comment type="caution">
    <text evidence="2">The sequence shown here is derived from an EMBL/GenBank/DDBJ whole genome shotgun (WGS) entry which is preliminary data.</text>
</comment>
<accession>A0A7J6LEH4</accession>
<dbReference type="Proteomes" id="UP000570595">
    <property type="component" value="Unassembled WGS sequence"/>
</dbReference>
<dbReference type="AlphaFoldDB" id="A0A7J6LEH4"/>